<dbReference type="RefSeq" id="WP_073142907.1">
    <property type="nucleotide sequence ID" value="NZ_FQUV01000003.1"/>
</dbReference>
<gene>
    <name evidence="3" type="ORF">SAMN05444273_103561</name>
</gene>
<feature type="compositionally biased region" description="Basic residues" evidence="1">
    <location>
        <begin position="149"/>
        <end position="159"/>
    </location>
</feature>
<dbReference type="EMBL" id="FQUV01000003">
    <property type="protein sequence ID" value="SHF05619.1"/>
    <property type="molecule type" value="Genomic_DNA"/>
</dbReference>
<dbReference type="SUPFAM" id="SSF110087">
    <property type="entry name" value="DR1885-like metal-binding protein"/>
    <property type="match status" value="1"/>
</dbReference>
<evidence type="ECO:0000256" key="1">
    <source>
        <dbReference type="SAM" id="MobiDB-lite"/>
    </source>
</evidence>
<evidence type="ECO:0000256" key="2">
    <source>
        <dbReference type="SAM" id="SignalP"/>
    </source>
</evidence>
<dbReference type="InterPro" id="IPR036182">
    <property type="entry name" value="PCuAC_sf"/>
</dbReference>
<dbReference type="PANTHER" id="PTHR36302:SF1">
    <property type="entry name" value="COPPER CHAPERONE PCU(A)C"/>
    <property type="match status" value="1"/>
</dbReference>
<dbReference type="OrthoDB" id="9796962at2"/>
<dbReference type="Proteomes" id="UP000184144">
    <property type="component" value="Unassembled WGS sequence"/>
</dbReference>
<evidence type="ECO:0008006" key="5">
    <source>
        <dbReference type="Google" id="ProtNLM"/>
    </source>
</evidence>
<dbReference type="STRING" id="1486859.SAMN05444273_103561"/>
<dbReference type="PANTHER" id="PTHR36302">
    <property type="entry name" value="BLR7088 PROTEIN"/>
    <property type="match status" value="1"/>
</dbReference>
<dbReference type="InterPro" id="IPR058248">
    <property type="entry name" value="Lxx211020-like"/>
</dbReference>
<dbReference type="InterPro" id="IPR007410">
    <property type="entry name" value="LpqE-like"/>
</dbReference>
<feature type="compositionally biased region" description="Gly residues" evidence="1">
    <location>
        <begin position="160"/>
        <end position="169"/>
    </location>
</feature>
<keyword evidence="2" id="KW-0732">Signal</keyword>
<feature type="region of interest" description="Disordered" evidence="1">
    <location>
        <begin position="149"/>
        <end position="175"/>
    </location>
</feature>
<accession>A0A1M4YIM1</accession>
<evidence type="ECO:0000313" key="3">
    <source>
        <dbReference type="EMBL" id="SHF05619.1"/>
    </source>
</evidence>
<sequence>MSLKLISAAVLAATLSTAAFAGDMAFKVTDSYARSASANAKTGAAFITLMNMSDSDDRLIGAASPAAKRVELHTHLENDGVMKMVHVEEGFPVAAGEMIEMQRGGKHVMMMGLNGSLEQGAMVPVTLTFEKAGDMEVMVPVDLERKPMKGHGMMKHGKKGNGAGQGAGHGNASDS</sequence>
<reference evidence="4" key="1">
    <citation type="submission" date="2016-11" db="EMBL/GenBank/DDBJ databases">
        <authorList>
            <person name="Varghese N."/>
            <person name="Submissions S."/>
        </authorList>
    </citation>
    <scope>NUCLEOTIDE SEQUENCE [LARGE SCALE GENOMIC DNA]</scope>
    <source>
        <strain evidence="4">DSM 100566</strain>
    </source>
</reference>
<dbReference type="AlphaFoldDB" id="A0A1M4YIM1"/>
<name>A0A1M4YIM1_9RHOB</name>
<keyword evidence="4" id="KW-1185">Reference proteome</keyword>
<organism evidence="3 4">
    <name type="scientific">Litoreibacter ascidiaceicola</name>
    <dbReference type="NCBI Taxonomy" id="1486859"/>
    <lineage>
        <taxon>Bacteria</taxon>
        <taxon>Pseudomonadati</taxon>
        <taxon>Pseudomonadota</taxon>
        <taxon>Alphaproteobacteria</taxon>
        <taxon>Rhodobacterales</taxon>
        <taxon>Roseobacteraceae</taxon>
        <taxon>Litoreibacter</taxon>
    </lineage>
</organism>
<dbReference type="Pfam" id="PF04314">
    <property type="entry name" value="PCuAC"/>
    <property type="match status" value="1"/>
</dbReference>
<feature type="chain" id="PRO_5012747851" description="Copper(I)-binding protein" evidence="2">
    <location>
        <begin position="22"/>
        <end position="175"/>
    </location>
</feature>
<proteinExistence type="predicted"/>
<evidence type="ECO:0000313" key="4">
    <source>
        <dbReference type="Proteomes" id="UP000184144"/>
    </source>
</evidence>
<dbReference type="Gene3D" id="2.60.40.1890">
    <property type="entry name" value="PCu(A)C copper chaperone"/>
    <property type="match status" value="1"/>
</dbReference>
<protein>
    <recommendedName>
        <fullName evidence="5">Copper(I)-binding protein</fullName>
    </recommendedName>
</protein>
<feature type="signal peptide" evidence="2">
    <location>
        <begin position="1"/>
        <end position="21"/>
    </location>
</feature>